<comment type="caution">
    <text evidence="3">The sequence shown here is derived from an EMBL/GenBank/DDBJ whole genome shotgun (WGS) entry which is preliminary data.</text>
</comment>
<gene>
    <name evidence="3" type="ORF">ACFO3O_09960</name>
</gene>
<evidence type="ECO:0000313" key="3">
    <source>
        <dbReference type="EMBL" id="MFC4634232.1"/>
    </source>
</evidence>
<proteinExistence type="predicted"/>
<dbReference type="InterPro" id="IPR000182">
    <property type="entry name" value="GNAT_dom"/>
</dbReference>
<dbReference type="RefSeq" id="WP_379978457.1">
    <property type="nucleotide sequence ID" value="NZ_JBHSFV010000005.1"/>
</dbReference>
<evidence type="ECO:0000256" key="1">
    <source>
        <dbReference type="ARBA" id="ARBA00022679"/>
    </source>
</evidence>
<keyword evidence="4" id="KW-1185">Reference proteome</keyword>
<dbReference type="PANTHER" id="PTHR13947:SF37">
    <property type="entry name" value="LD18367P"/>
    <property type="match status" value="1"/>
</dbReference>
<dbReference type="Pfam" id="PF13508">
    <property type="entry name" value="Acetyltransf_7"/>
    <property type="match status" value="1"/>
</dbReference>
<keyword evidence="1 3" id="KW-0808">Transferase</keyword>
<accession>A0ABV9HVQ5</accession>
<dbReference type="InterPro" id="IPR016181">
    <property type="entry name" value="Acyl_CoA_acyltransferase"/>
</dbReference>
<evidence type="ECO:0000313" key="4">
    <source>
        <dbReference type="Proteomes" id="UP001596043"/>
    </source>
</evidence>
<dbReference type="EC" id="2.3.-.-" evidence="3"/>
<dbReference type="EMBL" id="JBHSFV010000005">
    <property type="protein sequence ID" value="MFC4634232.1"/>
    <property type="molecule type" value="Genomic_DNA"/>
</dbReference>
<dbReference type="InterPro" id="IPR050769">
    <property type="entry name" value="NAT_camello-type"/>
</dbReference>
<dbReference type="GO" id="GO:0016746">
    <property type="term" value="F:acyltransferase activity"/>
    <property type="evidence" value="ECO:0007669"/>
    <property type="project" value="UniProtKB-KW"/>
</dbReference>
<organism evidence="3 4">
    <name type="scientific">Dokdonia ponticola</name>
    <dbReference type="NCBI Taxonomy" id="2041041"/>
    <lineage>
        <taxon>Bacteria</taxon>
        <taxon>Pseudomonadati</taxon>
        <taxon>Bacteroidota</taxon>
        <taxon>Flavobacteriia</taxon>
        <taxon>Flavobacteriales</taxon>
        <taxon>Flavobacteriaceae</taxon>
        <taxon>Dokdonia</taxon>
    </lineage>
</organism>
<protein>
    <submittedName>
        <fullName evidence="3">GNAT family N-acetyltransferase</fullName>
        <ecNumber evidence="3">2.3.-.-</ecNumber>
    </submittedName>
</protein>
<evidence type="ECO:0000259" key="2">
    <source>
        <dbReference type="PROSITE" id="PS51186"/>
    </source>
</evidence>
<dbReference type="Proteomes" id="UP001596043">
    <property type="component" value="Unassembled WGS sequence"/>
</dbReference>
<sequence length="155" mass="17911">MQIINYNPLYAPDFRALNIDWLETYFYVEPYDNEVLSNPETYIISKGGHIFFAILEEKVVGTVALMPTKIAHVYELTKMAVDPSVRSQGIGQKLIAHCIAFAKAEKAPKLILYSNTLLENAIYIYRKWGFVEIPLEKDVYYDRANIKMELLLNKK</sequence>
<name>A0ABV9HVQ5_9FLAO</name>
<dbReference type="PANTHER" id="PTHR13947">
    <property type="entry name" value="GNAT FAMILY N-ACETYLTRANSFERASE"/>
    <property type="match status" value="1"/>
</dbReference>
<dbReference type="PROSITE" id="PS51186">
    <property type="entry name" value="GNAT"/>
    <property type="match status" value="1"/>
</dbReference>
<keyword evidence="3" id="KW-0012">Acyltransferase</keyword>
<dbReference type="SUPFAM" id="SSF55729">
    <property type="entry name" value="Acyl-CoA N-acyltransferases (Nat)"/>
    <property type="match status" value="1"/>
</dbReference>
<feature type="domain" description="N-acetyltransferase" evidence="2">
    <location>
        <begin position="1"/>
        <end position="153"/>
    </location>
</feature>
<dbReference type="CDD" id="cd04301">
    <property type="entry name" value="NAT_SF"/>
    <property type="match status" value="1"/>
</dbReference>
<dbReference type="Gene3D" id="3.40.630.30">
    <property type="match status" value="1"/>
</dbReference>
<reference evidence="4" key="1">
    <citation type="journal article" date="2019" name="Int. J. Syst. Evol. Microbiol.">
        <title>The Global Catalogue of Microorganisms (GCM) 10K type strain sequencing project: providing services to taxonomists for standard genome sequencing and annotation.</title>
        <authorList>
            <consortium name="The Broad Institute Genomics Platform"/>
            <consortium name="The Broad Institute Genome Sequencing Center for Infectious Disease"/>
            <person name="Wu L."/>
            <person name="Ma J."/>
        </authorList>
    </citation>
    <scope>NUCLEOTIDE SEQUENCE [LARGE SCALE GENOMIC DNA]</scope>
    <source>
        <strain evidence="4">YJ-61-S</strain>
    </source>
</reference>